<dbReference type="VEuPathDB" id="TriTrypDB:BSAL_15070"/>
<organism evidence="2 3">
    <name type="scientific">Bodo saltans</name>
    <name type="common">Flagellated protozoan</name>
    <dbReference type="NCBI Taxonomy" id="75058"/>
    <lineage>
        <taxon>Eukaryota</taxon>
        <taxon>Discoba</taxon>
        <taxon>Euglenozoa</taxon>
        <taxon>Kinetoplastea</taxon>
        <taxon>Metakinetoplastina</taxon>
        <taxon>Eubodonida</taxon>
        <taxon>Bodonidae</taxon>
        <taxon>Bodo</taxon>
    </lineage>
</organism>
<gene>
    <name evidence="2" type="ORF">BSAL_15070</name>
</gene>
<keyword evidence="1" id="KW-0472">Membrane</keyword>
<proteinExistence type="predicted"/>
<evidence type="ECO:0000313" key="2">
    <source>
        <dbReference type="EMBL" id="CUG88369.1"/>
    </source>
</evidence>
<dbReference type="OrthoDB" id="271832at2759"/>
<evidence type="ECO:0000313" key="3">
    <source>
        <dbReference type="Proteomes" id="UP000051952"/>
    </source>
</evidence>
<feature type="transmembrane region" description="Helical" evidence="1">
    <location>
        <begin position="136"/>
        <end position="154"/>
    </location>
</feature>
<evidence type="ECO:0000256" key="1">
    <source>
        <dbReference type="SAM" id="Phobius"/>
    </source>
</evidence>
<accession>A0A0S4JEF8</accession>
<dbReference type="EMBL" id="CYKH01001635">
    <property type="protein sequence ID" value="CUG88369.1"/>
    <property type="molecule type" value="Genomic_DNA"/>
</dbReference>
<keyword evidence="1" id="KW-0812">Transmembrane</keyword>
<sequence>MRRNHFHKAPKLVPPQWATNMLSFNPTRAGDFLGDMLAGHNAFIQDIPKKFDAAHAKHFAVVESASLVPVFALSIVHYFSAFTQFSDRAQLLPKLQQESAEKTSSIIFWLDVFAKQNAPASLAWRVGLLTMQVATFPFWLLVASASPAIVHSTMSRVDHIMSSKYECVEKNAPEFIGRHARLTRSSEEFHKARTHLPTDFAAAAVLLLLIWYLTL</sequence>
<dbReference type="AlphaFoldDB" id="A0A0S4JEF8"/>
<keyword evidence="1" id="KW-1133">Transmembrane helix</keyword>
<reference evidence="3" key="1">
    <citation type="submission" date="2015-09" db="EMBL/GenBank/DDBJ databases">
        <authorList>
            <consortium name="Pathogen Informatics"/>
        </authorList>
    </citation>
    <scope>NUCLEOTIDE SEQUENCE [LARGE SCALE GENOMIC DNA]</scope>
    <source>
        <strain evidence="3">Lake Konstanz</strain>
    </source>
</reference>
<keyword evidence="3" id="KW-1185">Reference proteome</keyword>
<dbReference type="OMA" id="VHARHFS"/>
<protein>
    <submittedName>
        <fullName evidence="2">GPI-anchored surface protein, putative</fullName>
    </submittedName>
</protein>
<dbReference type="Proteomes" id="UP000051952">
    <property type="component" value="Unassembled WGS sequence"/>
</dbReference>
<feature type="transmembrane region" description="Helical" evidence="1">
    <location>
        <begin position="59"/>
        <end position="79"/>
    </location>
</feature>
<name>A0A0S4JEF8_BODSA</name>